<evidence type="ECO:0000313" key="1">
    <source>
        <dbReference type="EMBL" id="CAG9335147.1"/>
    </source>
</evidence>
<evidence type="ECO:0000313" key="2">
    <source>
        <dbReference type="Proteomes" id="UP001162131"/>
    </source>
</evidence>
<name>A0AAU9KBT0_9CILI</name>
<dbReference type="InterPro" id="IPR032675">
    <property type="entry name" value="LRR_dom_sf"/>
</dbReference>
<dbReference type="SUPFAM" id="SSF52047">
    <property type="entry name" value="RNI-like"/>
    <property type="match status" value="1"/>
</dbReference>
<comment type="caution">
    <text evidence="1">The sequence shown here is derived from an EMBL/GenBank/DDBJ whole genome shotgun (WGS) entry which is preliminary data.</text>
</comment>
<proteinExistence type="predicted"/>
<sequence length="272" mass="30936">MLTIKPSVTSNHDESGIILSNKLLTDLEVLNLTRELQRADTKAKVIDLSFNNLKDRSGVYIGNLLAQGYDLKTLKLTGCCIEKDGVQRILETLNNSSKLRSLDIGQVSDIGLSILAKYVPRSEKLKYLAFQEFSEGCWTENAKRNAIDALYQSQSLLDVEITCLGHQDFIEEIQAICDRNKKAHAQRKEEKLCAQRQDPKLFAEEIQKFIEGSAQNLPVRVYLENSLGTILNDTLYELAKFRQKESDPSQNTASKNIKWIIRHIIDNYFPNK</sequence>
<reference evidence="1" key="1">
    <citation type="submission" date="2021-09" db="EMBL/GenBank/DDBJ databases">
        <authorList>
            <consortium name="AG Swart"/>
            <person name="Singh M."/>
            <person name="Singh A."/>
            <person name="Seah K."/>
            <person name="Emmerich C."/>
        </authorList>
    </citation>
    <scope>NUCLEOTIDE SEQUENCE</scope>
    <source>
        <strain evidence="1">ATCC30299</strain>
    </source>
</reference>
<dbReference type="AlphaFoldDB" id="A0AAU9KBT0"/>
<dbReference type="Proteomes" id="UP001162131">
    <property type="component" value="Unassembled WGS sequence"/>
</dbReference>
<gene>
    <name evidence="1" type="ORF">BSTOLATCC_MIC63356</name>
</gene>
<protein>
    <submittedName>
        <fullName evidence="1">Uncharacterized protein</fullName>
    </submittedName>
</protein>
<accession>A0AAU9KBT0</accession>
<keyword evidence="2" id="KW-1185">Reference proteome</keyword>
<dbReference type="Gene3D" id="3.80.10.10">
    <property type="entry name" value="Ribonuclease Inhibitor"/>
    <property type="match status" value="1"/>
</dbReference>
<organism evidence="1 2">
    <name type="scientific">Blepharisma stoltei</name>
    <dbReference type="NCBI Taxonomy" id="1481888"/>
    <lineage>
        <taxon>Eukaryota</taxon>
        <taxon>Sar</taxon>
        <taxon>Alveolata</taxon>
        <taxon>Ciliophora</taxon>
        <taxon>Postciliodesmatophora</taxon>
        <taxon>Heterotrichea</taxon>
        <taxon>Heterotrichida</taxon>
        <taxon>Blepharismidae</taxon>
        <taxon>Blepharisma</taxon>
    </lineage>
</organism>
<dbReference type="EMBL" id="CAJZBQ010000061">
    <property type="protein sequence ID" value="CAG9335147.1"/>
    <property type="molecule type" value="Genomic_DNA"/>
</dbReference>